<evidence type="ECO:0000256" key="4">
    <source>
        <dbReference type="ARBA" id="ARBA00022827"/>
    </source>
</evidence>
<dbReference type="InterPro" id="IPR036188">
    <property type="entry name" value="FAD/NAD-bd_sf"/>
</dbReference>
<evidence type="ECO:0000256" key="5">
    <source>
        <dbReference type="ARBA" id="ARBA00023002"/>
    </source>
</evidence>
<sequence>MGISKSDPIAIIGAGAFGLSTALELSNQGYSDITVFEKDQEIPSRWSAANDLNKIMRVEYEDDFYTNLAIEAAHAWQTPLYAPYFHRVGYLNCATATSPQKAVDTMRRFHAAAARHLETRAYTDTINGPEDIKKFCWQFKGGELPGWRGYLCRYDGYVHSANALRGIYREAQSKGIRFFLGEKVGAIQEIVYEGVGPSRRSIGVRTKAGTFHAASLVIVAVGAAASKIVPEIGSEVSAKSWSVAHIRLTDEETSALRGIPVTYARDFGFLFEPDPKTNLLKLCPMGGGYINTNPSTGVSEAPSGLIRGFVPAEDERKMRELLRQTLPYLADRPLVDKSLCWFADTADSDLIIDYVPETASSVILLSGDSGQGFKMFPIFGRWVANLLNESANVQSIARWRWRVPKPKAKGGIDDVSWRIGDVKELREIQQSRPVPAKL</sequence>
<dbReference type="SUPFAM" id="SSF51905">
    <property type="entry name" value="FAD/NAD(P)-binding domain"/>
    <property type="match status" value="1"/>
</dbReference>
<feature type="domain" description="FAD dependent oxidoreductase" evidence="6">
    <location>
        <begin position="9"/>
        <end position="386"/>
    </location>
</feature>
<keyword evidence="3" id="KW-0285">Flavoprotein</keyword>
<comment type="similarity">
    <text evidence="2">Belongs to the MSOX/MTOX family.</text>
</comment>
<dbReference type="PANTHER" id="PTHR10961">
    <property type="entry name" value="PEROXISOMAL SARCOSINE OXIDASE"/>
    <property type="match status" value="1"/>
</dbReference>
<dbReference type="Proteomes" id="UP000663193">
    <property type="component" value="Chromosome 4"/>
</dbReference>
<reference evidence="8" key="1">
    <citation type="journal article" date="2021" name="BMC Genomics">
        <title>Chromosome-level genome assembly and manually-curated proteome of model necrotroph Parastagonospora nodorum Sn15 reveals a genome-wide trove of candidate effector homologs, and redundancy of virulence-related functions within an accessory chromosome.</title>
        <authorList>
            <person name="Bertazzoni S."/>
            <person name="Jones D.A.B."/>
            <person name="Phan H.T."/>
            <person name="Tan K.-C."/>
            <person name="Hane J.K."/>
        </authorList>
    </citation>
    <scope>NUCLEOTIDE SEQUENCE [LARGE SCALE GENOMIC DNA]</scope>
    <source>
        <strain evidence="8">SN15 / ATCC MYA-4574 / FGSC 10173)</strain>
    </source>
</reference>
<dbReference type="Gene3D" id="3.30.9.10">
    <property type="entry name" value="D-Amino Acid Oxidase, subunit A, domain 2"/>
    <property type="match status" value="1"/>
</dbReference>
<dbReference type="OrthoDB" id="2219495at2759"/>
<keyword evidence="8" id="KW-1185">Reference proteome</keyword>
<dbReference type="EMBL" id="CP069026">
    <property type="protein sequence ID" value="QRC94336.1"/>
    <property type="molecule type" value="Genomic_DNA"/>
</dbReference>
<dbReference type="GO" id="GO:0050660">
    <property type="term" value="F:flavin adenine dinucleotide binding"/>
    <property type="evidence" value="ECO:0007669"/>
    <property type="project" value="InterPro"/>
</dbReference>
<evidence type="ECO:0000259" key="6">
    <source>
        <dbReference type="Pfam" id="PF01266"/>
    </source>
</evidence>
<dbReference type="KEGG" id="pno:SNOG_07579"/>
<keyword evidence="5" id="KW-0560">Oxidoreductase</keyword>
<proteinExistence type="inferred from homology"/>
<dbReference type="PANTHER" id="PTHR10961:SF26">
    <property type="entry name" value="L-SACCHAROPINE OXIDASE"/>
    <property type="match status" value="1"/>
</dbReference>
<protein>
    <recommendedName>
        <fullName evidence="6">FAD dependent oxidoreductase domain-containing protein</fullName>
    </recommendedName>
</protein>
<evidence type="ECO:0000256" key="1">
    <source>
        <dbReference type="ARBA" id="ARBA00001974"/>
    </source>
</evidence>
<comment type="cofactor">
    <cofactor evidence="1">
        <name>FAD</name>
        <dbReference type="ChEBI" id="CHEBI:57692"/>
    </cofactor>
</comment>
<dbReference type="GO" id="GO:0016491">
    <property type="term" value="F:oxidoreductase activity"/>
    <property type="evidence" value="ECO:0007669"/>
    <property type="project" value="UniProtKB-KW"/>
</dbReference>
<evidence type="ECO:0000313" key="8">
    <source>
        <dbReference type="Proteomes" id="UP000663193"/>
    </source>
</evidence>
<name>A0A7U2HZG6_PHANO</name>
<dbReference type="Pfam" id="PF01266">
    <property type="entry name" value="DAO"/>
    <property type="match status" value="1"/>
</dbReference>
<dbReference type="Gene3D" id="3.50.50.60">
    <property type="entry name" value="FAD/NAD(P)-binding domain"/>
    <property type="match status" value="1"/>
</dbReference>
<keyword evidence="4" id="KW-0274">FAD</keyword>
<evidence type="ECO:0000256" key="2">
    <source>
        <dbReference type="ARBA" id="ARBA00010989"/>
    </source>
</evidence>
<dbReference type="AlphaFoldDB" id="A0A7U2HZG6"/>
<dbReference type="RefSeq" id="XP_001797913.1">
    <property type="nucleotide sequence ID" value="XM_001797861.1"/>
</dbReference>
<organism evidence="7 8">
    <name type="scientific">Phaeosphaeria nodorum (strain SN15 / ATCC MYA-4574 / FGSC 10173)</name>
    <name type="common">Glume blotch fungus</name>
    <name type="synonym">Parastagonospora nodorum</name>
    <dbReference type="NCBI Taxonomy" id="321614"/>
    <lineage>
        <taxon>Eukaryota</taxon>
        <taxon>Fungi</taxon>
        <taxon>Dikarya</taxon>
        <taxon>Ascomycota</taxon>
        <taxon>Pezizomycotina</taxon>
        <taxon>Dothideomycetes</taxon>
        <taxon>Pleosporomycetidae</taxon>
        <taxon>Pleosporales</taxon>
        <taxon>Pleosporineae</taxon>
        <taxon>Phaeosphaeriaceae</taxon>
        <taxon>Parastagonospora</taxon>
    </lineage>
</organism>
<evidence type="ECO:0000313" key="7">
    <source>
        <dbReference type="EMBL" id="QRC94336.1"/>
    </source>
</evidence>
<dbReference type="VEuPathDB" id="FungiDB:JI435_075790"/>
<dbReference type="InterPro" id="IPR006076">
    <property type="entry name" value="FAD-dep_OxRdtase"/>
</dbReference>
<accession>A0A7U2HZG6</accession>
<dbReference type="InterPro" id="IPR045170">
    <property type="entry name" value="MTOX"/>
</dbReference>
<gene>
    <name evidence="7" type="ORF">JI435_075790</name>
</gene>
<evidence type="ECO:0000256" key="3">
    <source>
        <dbReference type="ARBA" id="ARBA00022630"/>
    </source>
</evidence>
<dbReference type="OMA" id="CWQLDGP"/>